<dbReference type="SUPFAM" id="SSF47413">
    <property type="entry name" value="lambda repressor-like DNA-binding domains"/>
    <property type="match status" value="1"/>
</dbReference>
<evidence type="ECO:0000313" key="2">
    <source>
        <dbReference type="Proteomes" id="UP000231791"/>
    </source>
</evidence>
<dbReference type="AlphaFoldDB" id="A0A2K8PHA9"/>
<dbReference type="KEGG" id="slx:SLAV_21525"/>
<keyword evidence="2" id="KW-1185">Reference proteome</keyword>
<organism evidence="1 2">
    <name type="scientific">Streptomyces lavendulae subsp. lavendulae</name>
    <dbReference type="NCBI Taxonomy" id="58340"/>
    <lineage>
        <taxon>Bacteria</taxon>
        <taxon>Bacillati</taxon>
        <taxon>Actinomycetota</taxon>
        <taxon>Actinomycetes</taxon>
        <taxon>Kitasatosporales</taxon>
        <taxon>Streptomycetaceae</taxon>
        <taxon>Streptomyces</taxon>
    </lineage>
</organism>
<accession>A0A2K8PHA9</accession>
<dbReference type="SMART" id="SM00530">
    <property type="entry name" value="HTH_XRE"/>
    <property type="match status" value="1"/>
</dbReference>
<evidence type="ECO:0000313" key="1">
    <source>
        <dbReference type="EMBL" id="ATZ26122.1"/>
    </source>
</evidence>
<sequence length="274" mass="30350">MPPRRAPRSNETALTMVGAQVAAARAAKGMTQRALAEALHIDVETVASIEQGRRALMPNVAEKMDRALDLPGLLAVAANRMPEVNTLLAWEEEYFASEAEAVALSCFEATLVPGLLQTEEYARALFGCRVPYFGEEKIESQTARRIKRQDILYRRVPPTLGFVVSESALRDRIGGDDVRRRQLHHLRECADQPTISLQVLPLGLAGHAGMAGSFTLLEMPDHQRVAYFENQRISIVIRDPDEVSMFAQRHAVLRSQALNVAETKALLERLLGEA</sequence>
<proteinExistence type="predicted"/>
<dbReference type="GO" id="GO:0003677">
    <property type="term" value="F:DNA binding"/>
    <property type="evidence" value="ECO:0007669"/>
    <property type="project" value="InterPro"/>
</dbReference>
<dbReference type="InterPro" id="IPR001387">
    <property type="entry name" value="Cro/C1-type_HTH"/>
</dbReference>
<dbReference type="Pfam" id="PF19054">
    <property type="entry name" value="DUF5753"/>
    <property type="match status" value="1"/>
</dbReference>
<dbReference type="EMBL" id="CP024985">
    <property type="protein sequence ID" value="ATZ26122.1"/>
    <property type="molecule type" value="Genomic_DNA"/>
</dbReference>
<dbReference type="InterPro" id="IPR010982">
    <property type="entry name" value="Lambda_DNA-bd_dom_sf"/>
</dbReference>
<reference evidence="1 2" key="1">
    <citation type="submission" date="2017-11" db="EMBL/GenBank/DDBJ databases">
        <title>Complete genome sequence of Streptomyces lavendulae subsp. lavendulae CCM 3239 (formerly 'Streptomyces aureofaciens CCM 3239'), the producer of the angucycline-type antibiotic auricin.</title>
        <authorList>
            <person name="Busche T."/>
            <person name="Novakova R."/>
            <person name="Al'Dilaimi A."/>
            <person name="Homerova D."/>
            <person name="Feckova L."/>
            <person name="Rezuchova B."/>
            <person name="Mingyar E."/>
            <person name="Csolleiova D."/>
            <person name="Bekeova C."/>
            <person name="Winkler A."/>
            <person name="Sevcikova B."/>
            <person name="Kalinowski J."/>
            <person name="Kormanec J."/>
            <person name="Ruckert C."/>
        </authorList>
    </citation>
    <scope>NUCLEOTIDE SEQUENCE [LARGE SCALE GENOMIC DNA]</scope>
    <source>
        <strain evidence="1 2">CCM 3239</strain>
    </source>
</reference>
<protein>
    <submittedName>
        <fullName evidence="1">Helix-turn-helix protein</fullName>
    </submittedName>
</protein>
<gene>
    <name evidence="1" type="ORF">SLAV_21525</name>
</gene>
<dbReference type="InterPro" id="IPR043917">
    <property type="entry name" value="DUF5753"/>
</dbReference>
<name>A0A2K8PHA9_STRLA</name>
<dbReference type="Proteomes" id="UP000231791">
    <property type="component" value="Chromosome"/>
</dbReference>
<dbReference type="Pfam" id="PF01381">
    <property type="entry name" value="HTH_3"/>
    <property type="match status" value="1"/>
</dbReference>
<dbReference type="Gene3D" id="1.10.260.40">
    <property type="entry name" value="lambda repressor-like DNA-binding domains"/>
    <property type="match status" value="1"/>
</dbReference>
<dbReference type="CDD" id="cd00093">
    <property type="entry name" value="HTH_XRE"/>
    <property type="match status" value="1"/>
</dbReference>
<dbReference type="PROSITE" id="PS50943">
    <property type="entry name" value="HTH_CROC1"/>
    <property type="match status" value="1"/>
</dbReference>